<protein>
    <submittedName>
        <fullName evidence="2">Uncharacterized protein</fullName>
    </submittedName>
</protein>
<reference evidence="2 3" key="1">
    <citation type="submission" date="2024-02" db="EMBL/GenBank/DDBJ databases">
        <authorList>
            <person name="Chen Y."/>
            <person name="Shah S."/>
            <person name="Dougan E. K."/>
            <person name="Thang M."/>
            <person name="Chan C."/>
        </authorList>
    </citation>
    <scope>NUCLEOTIDE SEQUENCE [LARGE SCALE GENOMIC DNA]</scope>
</reference>
<feature type="non-terminal residue" evidence="2">
    <location>
        <position position="1"/>
    </location>
</feature>
<evidence type="ECO:0000256" key="1">
    <source>
        <dbReference type="SAM" id="MobiDB-lite"/>
    </source>
</evidence>
<keyword evidence="3" id="KW-1185">Reference proteome</keyword>
<comment type="caution">
    <text evidence="2">The sequence shown here is derived from an EMBL/GenBank/DDBJ whole genome shotgun (WGS) entry which is preliminary data.</text>
</comment>
<dbReference type="Proteomes" id="UP001642484">
    <property type="component" value="Unassembled WGS sequence"/>
</dbReference>
<gene>
    <name evidence="2" type="ORF">CCMP2556_LOCUS38923</name>
</gene>
<organism evidence="2 3">
    <name type="scientific">Durusdinium trenchii</name>
    <dbReference type="NCBI Taxonomy" id="1381693"/>
    <lineage>
        <taxon>Eukaryota</taxon>
        <taxon>Sar</taxon>
        <taxon>Alveolata</taxon>
        <taxon>Dinophyceae</taxon>
        <taxon>Suessiales</taxon>
        <taxon>Symbiodiniaceae</taxon>
        <taxon>Durusdinium</taxon>
    </lineage>
</organism>
<evidence type="ECO:0000313" key="3">
    <source>
        <dbReference type="Proteomes" id="UP001642484"/>
    </source>
</evidence>
<feature type="region of interest" description="Disordered" evidence="1">
    <location>
        <begin position="61"/>
        <end position="82"/>
    </location>
</feature>
<feature type="compositionally biased region" description="Acidic residues" evidence="1">
    <location>
        <begin position="9"/>
        <end position="18"/>
    </location>
</feature>
<feature type="region of interest" description="Disordered" evidence="1">
    <location>
        <begin position="230"/>
        <end position="273"/>
    </location>
</feature>
<evidence type="ECO:0000313" key="2">
    <source>
        <dbReference type="EMBL" id="CAK9078983.1"/>
    </source>
</evidence>
<accession>A0ABP0PUB9</accession>
<feature type="region of interest" description="Disordered" evidence="1">
    <location>
        <begin position="1"/>
        <end position="23"/>
    </location>
</feature>
<name>A0ABP0PUB9_9DINO</name>
<dbReference type="EMBL" id="CAXAMN010023601">
    <property type="protein sequence ID" value="CAK9078983.1"/>
    <property type="molecule type" value="Genomic_DNA"/>
</dbReference>
<sequence length="493" mass="54521">SGSSGTSLSDDESSDDEEAPAKVGVISLDTSMLESLHALGSLEEKNVRNWHELMPHVASLKNAYRDRPPPRRRREDDDEEEPAEMKFFREKVMEWLLRRQYPEDSAKLADLEMWWYTTTARELGHVTSEKQSPSAIDFLATMQEAVQLEKRLASKTSSSKALKDLLNSSIAQYNKLVTKKEHRIDGRKKIMVYNLPLGPIFGHDLIETGKRTLFVVIGLRLRAPTGFHQTKTEKVEKSEGDVKMESKEEDSSMDSGADEDEEGDGEIKEDAEVRDGSVYGKRDGYLAGLAVTSSTKNNIFKNTKGWKSGAIHGVEMLPRGSMQKPPEVAGGTSIIHTSLESFLPKTVATAVLIDCHAYDAWPGLATLEAASQGTRMICGTICLDIGSEAITKKLASRIYEDARSGALELPNFPQFAPLVAAMKDDVKATSHREYHVCVQRQSALAILESYASKFMDSSVTKDEAVAAIEAHNEKYNPDGEFWVETARTGSGVL</sequence>
<feature type="compositionally biased region" description="Basic and acidic residues" evidence="1">
    <location>
        <begin position="63"/>
        <end position="75"/>
    </location>
</feature>
<proteinExistence type="predicted"/>
<feature type="compositionally biased region" description="Basic and acidic residues" evidence="1">
    <location>
        <begin position="230"/>
        <end position="250"/>
    </location>
</feature>
<feature type="compositionally biased region" description="Acidic residues" evidence="1">
    <location>
        <begin position="251"/>
        <end position="264"/>
    </location>
</feature>